<protein>
    <recommendedName>
        <fullName evidence="4">Lipoprotein</fullName>
    </recommendedName>
</protein>
<gene>
    <name evidence="2" type="ORF">SAMN05660862_0360</name>
</gene>
<accession>A0A1X7I2Q9</accession>
<sequence length="124" mass="13540">MNPGRRFILLIAAVFCLLLSSCPIKSVLKSMAGMPPNTERTTNRTNIRVEAPPICSVSVSSEIGTGQQIGMHQANFMPAAVLTVLFLLVFAFVVPRADKEHPGYSNLKIGGFLPIFLQTRKLIL</sequence>
<dbReference type="Proteomes" id="UP000192980">
    <property type="component" value="Unassembled WGS sequence"/>
</dbReference>
<dbReference type="EMBL" id="FXAU01000001">
    <property type="protein sequence ID" value="SMG08235.1"/>
    <property type="molecule type" value="Genomic_DNA"/>
</dbReference>
<evidence type="ECO:0000256" key="1">
    <source>
        <dbReference type="SAM" id="Phobius"/>
    </source>
</evidence>
<proteinExistence type="predicted"/>
<evidence type="ECO:0000313" key="3">
    <source>
        <dbReference type="Proteomes" id="UP000192980"/>
    </source>
</evidence>
<keyword evidence="1" id="KW-0812">Transmembrane</keyword>
<name>A0A1X7I2Q9_9SPHI</name>
<organism evidence="2 3">
    <name type="scientific">Sphingobacterium psychroaquaticum</name>
    <dbReference type="NCBI Taxonomy" id="561061"/>
    <lineage>
        <taxon>Bacteria</taxon>
        <taxon>Pseudomonadati</taxon>
        <taxon>Bacteroidota</taxon>
        <taxon>Sphingobacteriia</taxon>
        <taxon>Sphingobacteriales</taxon>
        <taxon>Sphingobacteriaceae</taxon>
        <taxon>Sphingobacterium</taxon>
    </lineage>
</organism>
<dbReference type="STRING" id="561061.SAMN05660862_0360"/>
<dbReference type="PROSITE" id="PS51257">
    <property type="entry name" value="PROKAR_LIPOPROTEIN"/>
    <property type="match status" value="1"/>
</dbReference>
<dbReference type="AlphaFoldDB" id="A0A1X7I2Q9"/>
<reference evidence="2 3" key="1">
    <citation type="submission" date="2017-04" db="EMBL/GenBank/DDBJ databases">
        <authorList>
            <person name="Afonso C.L."/>
            <person name="Miller P.J."/>
            <person name="Scott M.A."/>
            <person name="Spackman E."/>
            <person name="Goraichik I."/>
            <person name="Dimitrov K.M."/>
            <person name="Suarez D.L."/>
            <person name="Swayne D.E."/>
        </authorList>
    </citation>
    <scope>NUCLEOTIDE SEQUENCE [LARGE SCALE GENOMIC DNA]</scope>
    <source>
        <strain evidence="2 3">DSM 22418</strain>
    </source>
</reference>
<evidence type="ECO:0008006" key="4">
    <source>
        <dbReference type="Google" id="ProtNLM"/>
    </source>
</evidence>
<feature type="transmembrane region" description="Helical" evidence="1">
    <location>
        <begin position="76"/>
        <end position="94"/>
    </location>
</feature>
<keyword evidence="1" id="KW-1133">Transmembrane helix</keyword>
<keyword evidence="3" id="KW-1185">Reference proteome</keyword>
<evidence type="ECO:0000313" key="2">
    <source>
        <dbReference type="EMBL" id="SMG08235.1"/>
    </source>
</evidence>
<keyword evidence="1" id="KW-0472">Membrane</keyword>